<reference evidence="1 2" key="1">
    <citation type="submission" date="2019-04" db="EMBL/GenBank/DDBJ databases">
        <title>Annotation for the trematode Fasciola gigantica.</title>
        <authorList>
            <person name="Choi Y.-J."/>
        </authorList>
    </citation>
    <scope>NUCLEOTIDE SEQUENCE [LARGE SCALE GENOMIC DNA]</scope>
    <source>
        <strain evidence="1">Uganda_cow_1</strain>
    </source>
</reference>
<gene>
    <name evidence="1" type="ORF">FGIG_05355</name>
</gene>
<accession>A0A504YIU7</accession>
<dbReference type="Proteomes" id="UP000316759">
    <property type="component" value="Unassembled WGS sequence"/>
</dbReference>
<keyword evidence="2" id="KW-1185">Reference proteome</keyword>
<comment type="caution">
    <text evidence="1">The sequence shown here is derived from an EMBL/GenBank/DDBJ whole genome shotgun (WGS) entry which is preliminary data.</text>
</comment>
<protein>
    <submittedName>
        <fullName evidence="1">Uncharacterized protein</fullName>
    </submittedName>
</protein>
<dbReference type="STRING" id="46835.A0A504YIU7"/>
<dbReference type="OrthoDB" id="272370at2759"/>
<name>A0A504YIU7_FASGI</name>
<sequence>MLWVFTRDTLNLCNQWRLSIYHCCPSWVPTVGGNTCGCLPRMVMNPVIIDLDPKQLDRIRDRLHIEHNIARQTLQRHADFFDLITPTSSE</sequence>
<evidence type="ECO:0000313" key="2">
    <source>
        <dbReference type="Proteomes" id="UP000316759"/>
    </source>
</evidence>
<organism evidence="1 2">
    <name type="scientific">Fasciola gigantica</name>
    <name type="common">Giant liver fluke</name>
    <dbReference type="NCBI Taxonomy" id="46835"/>
    <lineage>
        <taxon>Eukaryota</taxon>
        <taxon>Metazoa</taxon>
        <taxon>Spiralia</taxon>
        <taxon>Lophotrochozoa</taxon>
        <taxon>Platyhelminthes</taxon>
        <taxon>Trematoda</taxon>
        <taxon>Digenea</taxon>
        <taxon>Plagiorchiida</taxon>
        <taxon>Echinostomata</taxon>
        <taxon>Echinostomatoidea</taxon>
        <taxon>Fasciolidae</taxon>
        <taxon>Fasciola</taxon>
    </lineage>
</organism>
<dbReference type="EMBL" id="SUNJ01009557">
    <property type="protein sequence ID" value="TPP60331.1"/>
    <property type="molecule type" value="Genomic_DNA"/>
</dbReference>
<evidence type="ECO:0000313" key="1">
    <source>
        <dbReference type="EMBL" id="TPP60331.1"/>
    </source>
</evidence>
<proteinExistence type="predicted"/>
<dbReference type="AlphaFoldDB" id="A0A504YIU7"/>